<gene>
    <name evidence="7" type="primary">glsA</name>
    <name evidence="8" type="ORF">DVS28_a3330</name>
</gene>
<comment type="similarity">
    <text evidence="1 7">Belongs to the glutaminase family.</text>
</comment>
<dbReference type="HAMAP" id="MF_00313">
    <property type="entry name" value="Glutaminase"/>
    <property type="match status" value="1"/>
</dbReference>
<feature type="binding site" evidence="7">
    <location>
        <position position="272"/>
    </location>
    <ligand>
        <name>substrate</name>
    </ligand>
</feature>
<feature type="binding site" evidence="7">
    <location>
        <position position="171"/>
    </location>
    <ligand>
        <name>substrate</name>
    </ligand>
</feature>
<dbReference type="EMBL" id="CP031165">
    <property type="protein sequence ID" value="AXV08005.1"/>
    <property type="molecule type" value="Genomic_DNA"/>
</dbReference>
<dbReference type="Proteomes" id="UP000264006">
    <property type="component" value="Chromosome"/>
</dbReference>
<accession>A0A346Y0K8</accession>
<evidence type="ECO:0000313" key="8">
    <source>
        <dbReference type="EMBL" id="AXV08005.1"/>
    </source>
</evidence>
<protein>
    <recommendedName>
        <fullName evidence="6 7">Glutaminase</fullName>
        <ecNumber evidence="3 7">3.5.1.2</ecNumber>
    </recommendedName>
</protein>
<dbReference type="Pfam" id="PF04960">
    <property type="entry name" value="Glutaminase"/>
    <property type="match status" value="1"/>
</dbReference>
<dbReference type="Gene3D" id="3.40.710.10">
    <property type="entry name" value="DD-peptidase/beta-lactamase superfamily"/>
    <property type="match status" value="1"/>
</dbReference>
<name>A0A346Y0K8_9ACTN</name>
<dbReference type="InterPro" id="IPR012338">
    <property type="entry name" value="Beta-lactam/transpept-like"/>
</dbReference>
<feature type="binding site" evidence="7">
    <location>
        <position position="128"/>
    </location>
    <ligand>
        <name>substrate</name>
    </ligand>
</feature>
<dbReference type="NCBIfam" id="TIGR03814">
    <property type="entry name" value="Gln_ase"/>
    <property type="match status" value="1"/>
</dbReference>
<dbReference type="OrthoDB" id="9788822at2"/>
<dbReference type="NCBIfam" id="NF002133">
    <property type="entry name" value="PRK00971.1-2"/>
    <property type="match status" value="1"/>
</dbReference>
<dbReference type="GO" id="GO:0006543">
    <property type="term" value="P:L-glutamine catabolic process"/>
    <property type="evidence" value="ECO:0007669"/>
    <property type="project" value="TreeGrafter"/>
</dbReference>
<dbReference type="KEGG" id="euz:DVS28_a3330"/>
<feature type="binding site" evidence="7">
    <location>
        <position position="178"/>
    </location>
    <ligand>
        <name>substrate</name>
    </ligand>
</feature>
<sequence length="318" mass="33811">MAEISLDRHEAAPGVGQLDTILPRIAEEVSGLTGQGRVADYIPALARVPAERFALSVNPLHSEPVHVGDHDTTFSIQSISKVFTLTLALQRFEGDLWARIGREPSGDPFNSLVQLEHEEGIPRNPFINAGAIVVADLLLTCLEDPLHELVTMVSKLAGSKIVVDGEVALSEAETGYRNRSLAHLMKGFGNITHDPQDVLDVYFAQCSLAMTSDQLARALGYLANDGVDPASGERVLEVSQARRVNALMLTCGTYDAAGEFAFRVGIPCKSGVGGGVVGIVPHHLTACAWSPGLDATGNSVKGRAALEHLVTETGLSVF</sequence>
<keyword evidence="7" id="KW-0007">Acetylation</keyword>
<evidence type="ECO:0000256" key="4">
    <source>
        <dbReference type="ARBA" id="ARBA00022801"/>
    </source>
</evidence>
<feature type="binding site" evidence="7">
    <location>
        <position position="78"/>
    </location>
    <ligand>
        <name>substrate</name>
    </ligand>
</feature>
<evidence type="ECO:0000256" key="6">
    <source>
        <dbReference type="ARBA" id="ARBA00070405"/>
    </source>
</evidence>
<dbReference type="EC" id="3.5.1.2" evidence="3 7"/>
<dbReference type="GO" id="GO:0006537">
    <property type="term" value="P:glutamate biosynthetic process"/>
    <property type="evidence" value="ECO:0007669"/>
    <property type="project" value="TreeGrafter"/>
</dbReference>
<keyword evidence="4 7" id="KW-0378">Hydrolase</keyword>
<feature type="binding site" evidence="7">
    <location>
        <position position="254"/>
    </location>
    <ligand>
        <name>substrate</name>
    </ligand>
</feature>
<dbReference type="NCBIfam" id="NF002132">
    <property type="entry name" value="PRK00971.1-1"/>
    <property type="match status" value="1"/>
</dbReference>
<reference evidence="8 9" key="1">
    <citation type="submission" date="2018-09" db="EMBL/GenBank/DDBJ databases">
        <title>Complete genome sequence of Euzebya sp. DY32-46 isolated from seawater of Pacific Ocean.</title>
        <authorList>
            <person name="Xu L."/>
            <person name="Wu Y.-H."/>
            <person name="Xu X.-W."/>
        </authorList>
    </citation>
    <scope>NUCLEOTIDE SEQUENCE [LARGE SCALE GENOMIC DNA]</scope>
    <source>
        <strain evidence="8 9">DY32-46</strain>
    </source>
</reference>
<dbReference type="AlphaFoldDB" id="A0A346Y0K8"/>
<evidence type="ECO:0000256" key="7">
    <source>
        <dbReference type="HAMAP-Rule" id="MF_00313"/>
    </source>
</evidence>
<dbReference type="RefSeq" id="WP_114592411.1">
    <property type="nucleotide sequence ID" value="NZ_CP031165.1"/>
</dbReference>
<dbReference type="InterPro" id="IPR015868">
    <property type="entry name" value="Glutaminase"/>
</dbReference>
<evidence type="ECO:0000256" key="1">
    <source>
        <dbReference type="ARBA" id="ARBA00011076"/>
    </source>
</evidence>
<evidence type="ECO:0000256" key="3">
    <source>
        <dbReference type="ARBA" id="ARBA00012918"/>
    </source>
</evidence>
<evidence type="ECO:0000313" key="9">
    <source>
        <dbReference type="Proteomes" id="UP000264006"/>
    </source>
</evidence>
<dbReference type="SUPFAM" id="SSF56601">
    <property type="entry name" value="beta-lactamase/transpeptidase-like"/>
    <property type="match status" value="1"/>
</dbReference>
<evidence type="ECO:0000256" key="2">
    <source>
        <dbReference type="ARBA" id="ARBA00011881"/>
    </source>
</evidence>
<dbReference type="PANTHER" id="PTHR12544">
    <property type="entry name" value="GLUTAMINASE"/>
    <property type="match status" value="1"/>
</dbReference>
<feature type="binding site" evidence="7">
    <location>
        <position position="202"/>
    </location>
    <ligand>
        <name>substrate</name>
    </ligand>
</feature>
<comment type="catalytic activity">
    <reaction evidence="5 7">
        <text>L-glutamine + H2O = L-glutamate + NH4(+)</text>
        <dbReference type="Rhea" id="RHEA:15889"/>
        <dbReference type="ChEBI" id="CHEBI:15377"/>
        <dbReference type="ChEBI" id="CHEBI:28938"/>
        <dbReference type="ChEBI" id="CHEBI:29985"/>
        <dbReference type="ChEBI" id="CHEBI:58359"/>
        <dbReference type="EC" id="3.5.1.2"/>
    </reaction>
</comment>
<proteinExistence type="inferred from homology"/>
<keyword evidence="9" id="KW-1185">Reference proteome</keyword>
<dbReference type="PANTHER" id="PTHR12544:SF29">
    <property type="entry name" value="GLUTAMINASE"/>
    <property type="match status" value="1"/>
</dbReference>
<organism evidence="8 9">
    <name type="scientific">Euzebya pacifica</name>
    <dbReference type="NCBI Taxonomy" id="1608957"/>
    <lineage>
        <taxon>Bacteria</taxon>
        <taxon>Bacillati</taxon>
        <taxon>Actinomycetota</taxon>
        <taxon>Nitriliruptoria</taxon>
        <taxon>Euzebyales</taxon>
    </lineage>
</organism>
<comment type="subunit">
    <text evidence="2 7">Homotetramer.</text>
</comment>
<evidence type="ECO:0000256" key="5">
    <source>
        <dbReference type="ARBA" id="ARBA00049534"/>
    </source>
</evidence>
<dbReference type="FunFam" id="3.40.710.10:FF:000005">
    <property type="entry name" value="Glutaminase"/>
    <property type="match status" value="1"/>
</dbReference>
<dbReference type="GO" id="GO:0004359">
    <property type="term" value="F:glutaminase activity"/>
    <property type="evidence" value="ECO:0007669"/>
    <property type="project" value="UniProtKB-UniRule"/>
</dbReference>